<comment type="caution">
    <text evidence="2">The sequence shown here is derived from an EMBL/GenBank/DDBJ whole genome shotgun (WGS) entry which is preliminary data.</text>
</comment>
<keyword evidence="3" id="KW-1185">Reference proteome</keyword>
<evidence type="ECO:0000313" key="2">
    <source>
        <dbReference type="EMBL" id="MBB5536583.1"/>
    </source>
</evidence>
<dbReference type="EMBL" id="JACHBK010000007">
    <property type="protein sequence ID" value="MBB5536583.1"/>
    <property type="molecule type" value="Genomic_DNA"/>
</dbReference>
<accession>A0A7W8XAE1</accession>
<protein>
    <submittedName>
        <fullName evidence="2">Uncharacterized protein</fullName>
    </submittedName>
</protein>
<name>A0A7W8XAE1_9HYPH</name>
<sequence length="164" mass="16941">MRPAAPASILCILLAVTPAAAAECLQEQAVYGDADGAYELRFEPVGSASAATSNHFKVKVAKTDLVLDGIVMQSGEPVRPNGMIMNNCPQGDSTGEEIAACTVWEGVIYAIGGDGKVGPLPEEGSEAAAQLLLPDFGPAVRNSSIWGKATVAPWDVLSLKGCVQ</sequence>
<gene>
    <name evidence="2" type="ORF">GGD55_003294</name>
</gene>
<feature type="signal peptide" evidence="1">
    <location>
        <begin position="1"/>
        <end position="21"/>
    </location>
</feature>
<dbReference type="Proteomes" id="UP000585507">
    <property type="component" value="Unassembled WGS sequence"/>
</dbReference>
<keyword evidence="1" id="KW-0732">Signal</keyword>
<feature type="chain" id="PRO_5031465530" evidence="1">
    <location>
        <begin position="22"/>
        <end position="164"/>
    </location>
</feature>
<evidence type="ECO:0000256" key="1">
    <source>
        <dbReference type="SAM" id="SignalP"/>
    </source>
</evidence>
<dbReference type="RefSeq" id="WP_018328642.1">
    <property type="nucleotide sequence ID" value="NZ_JACHBK010000007.1"/>
</dbReference>
<reference evidence="2 3" key="1">
    <citation type="submission" date="2020-08" db="EMBL/GenBank/DDBJ databases">
        <title>Genomic Encyclopedia of Type Strains, Phase IV (KMG-V): Genome sequencing to study the core and pangenomes of soil and plant-associated prokaryotes.</title>
        <authorList>
            <person name="Whitman W."/>
        </authorList>
    </citation>
    <scope>NUCLEOTIDE SEQUENCE [LARGE SCALE GENOMIC DNA]</scope>
    <source>
        <strain evidence="2 3">SEMIA 4084</strain>
    </source>
</reference>
<organism evidence="2 3">
    <name type="scientific">Rhizobium giardinii</name>
    <dbReference type="NCBI Taxonomy" id="56731"/>
    <lineage>
        <taxon>Bacteria</taxon>
        <taxon>Pseudomonadati</taxon>
        <taxon>Pseudomonadota</taxon>
        <taxon>Alphaproteobacteria</taxon>
        <taxon>Hyphomicrobiales</taxon>
        <taxon>Rhizobiaceae</taxon>
        <taxon>Rhizobium/Agrobacterium group</taxon>
        <taxon>Rhizobium</taxon>
    </lineage>
</organism>
<dbReference type="AlphaFoldDB" id="A0A7W8XAE1"/>
<proteinExistence type="predicted"/>
<evidence type="ECO:0000313" key="3">
    <source>
        <dbReference type="Proteomes" id="UP000585507"/>
    </source>
</evidence>